<evidence type="ECO:0000256" key="4">
    <source>
        <dbReference type="ARBA" id="ARBA00022691"/>
    </source>
</evidence>
<accession>A0ABQ3H1Q9</accession>
<keyword evidence="3" id="KW-0808">Transferase</keyword>
<sequence>MSHSDTLTLSDAPMPAPARVFMSLLARLTEGSLGVITPAGRRHDFGNRAAPHAELVLNDWRACGAILAGGDIGFADAYRNGWLDSPDLAALVRLAIRNDAVLTRALFGGRLARLWYALRHRLRANTRGGSRRNIHAHYDLGNDFYARWLDPGWSYSSALFDGDLQRPLFDAQCAKYQRIIDRLQLRAGMQVLEIGCGWGGFAEHAARQGIAVHGITLSPSQLRVAQARIADAGLQPLARLELRDYRDLAGSYDAVVSIEMFEAVGERFWPQYFGILRARLRPGGRAMVQSITIDEAFFARYRASSDFIREYIFPGGMLPSVPRFEAAAAASGLATREVFRFGADYAETLRRWARSFESQCEAILAQGFDERFIRVWRLYLAYCEAGFDEGRTDVVQCLLHRQD</sequence>
<keyword evidence="7" id="KW-1185">Reference proteome</keyword>
<keyword evidence="2" id="KW-0489">Methyltransferase</keyword>
<evidence type="ECO:0000313" key="7">
    <source>
        <dbReference type="Proteomes" id="UP000604737"/>
    </source>
</evidence>
<evidence type="ECO:0000313" key="6">
    <source>
        <dbReference type="EMBL" id="GHD64277.1"/>
    </source>
</evidence>
<comment type="caution">
    <text evidence="6">The sequence shown here is derived from an EMBL/GenBank/DDBJ whole genome shotgun (WGS) entry which is preliminary data.</text>
</comment>
<organism evidence="6 7">
    <name type="scientific">Jeongeupia chitinilytica</name>
    <dbReference type="NCBI Taxonomy" id="1041641"/>
    <lineage>
        <taxon>Bacteria</taxon>
        <taxon>Pseudomonadati</taxon>
        <taxon>Pseudomonadota</taxon>
        <taxon>Betaproteobacteria</taxon>
        <taxon>Neisseriales</taxon>
        <taxon>Chitinibacteraceae</taxon>
        <taxon>Jeongeupia</taxon>
    </lineage>
</organism>
<evidence type="ECO:0000256" key="3">
    <source>
        <dbReference type="ARBA" id="ARBA00022679"/>
    </source>
</evidence>
<dbReference type="InterPro" id="IPR050723">
    <property type="entry name" value="CFA/CMAS"/>
</dbReference>
<dbReference type="CDD" id="cd02440">
    <property type="entry name" value="AdoMet_MTases"/>
    <property type="match status" value="1"/>
</dbReference>
<dbReference type="Pfam" id="PF02353">
    <property type="entry name" value="CMAS"/>
    <property type="match status" value="1"/>
</dbReference>
<dbReference type="PANTHER" id="PTHR43667:SF2">
    <property type="entry name" value="FATTY ACID C-METHYL TRANSFERASE"/>
    <property type="match status" value="1"/>
</dbReference>
<reference evidence="7" key="1">
    <citation type="journal article" date="2019" name="Int. J. Syst. Evol. Microbiol.">
        <title>The Global Catalogue of Microorganisms (GCM) 10K type strain sequencing project: providing services to taxonomists for standard genome sequencing and annotation.</title>
        <authorList>
            <consortium name="The Broad Institute Genomics Platform"/>
            <consortium name="The Broad Institute Genome Sequencing Center for Infectious Disease"/>
            <person name="Wu L."/>
            <person name="Ma J."/>
        </authorList>
    </citation>
    <scope>NUCLEOTIDE SEQUENCE [LARGE SCALE GENOMIC DNA]</scope>
    <source>
        <strain evidence="7">KCTC 23701</strain>
    </source>
</reference>
<dbReference type="EMBL" id="BMYO01000006">
    <property type="protein sequence ID" value="GHD64277.1"/>
    <property type="molecule type" value="Genomic_DNA"/>
</dbReference>
<dbReference type="RefSeq" id="WP_189460965.1">
    <property type="nucleotide sequence ID" value="NZ_BMYO01000006.1"/>
</dbReference>
<dbReference type="SUPFAM" id="SSF53335">
    <property type="entry name" value="S-adenosyl-L-methionine-dependent methyltransferases"/>
    <property type="match status" value="1"/>
</dbReference>
<dbReference type="PANTHER" id="PTHR43667">
    <property type="entry name" value="CYCLOPROPANE-FATTY-ACYL-PHOSPHOLIPID SYNTHASE"/>
    <property type="match status" value="1"/>
</dbReference>
<dbReference type="InterPro" id="IPR003333">
    <property type="entry name" value="CMAS"/>
</dbReference>
<keyword evidence="5" id="KW-0443">Lipid metabolism</keyword>
<proteinExistence type="inferred from homology"/>
<evidence type="ECO:0000256" key="5">
    <source>
        <dbReference type="ARBA" id="ARBA00023098"/>
    </source>
</evidence>
<evidence type="ECO:0000256" key="1">
    <source>
        <dbReference type="ARBA" id="ARBA00010815"/>
    </source>
</evidence>
<dbReference type="Gene3D" id="3.40.50.150">
    <property type="entry name" value="Vaccinia Virus protein VP39"/>
    <property type="match status" value="1"/>
</dbReference>
<comment type="similarity">
    <text evidence="1">Belongs to the CFA/CMAS family.</text>
</comment>
<evidence type="ECO:0000256" key="2">
    <source>
        <dbReference type="ARBA" id="ARBA00022603"/>
    </source>
</evidence>
<name>A0ABQ3H1Q9_9NEIS</name>
<protein>
    <submittedName>
        <fullName evidence="6">Cyclopropane-fatty-acyl-phospholipid synthase</fullName>
    </submittedName>
</protein>
<dbReference type="InterPro" id="IPR029063">
    <property type="entry name" value="SAM-dependent_MTases_sf"/>
</dbReference>
<gene>
    <name evidence="6" type="ORF">GCM10007350_23070</name>
</gene>
<keyword evidence="4" id="KW-0949">S-adenosyl-L-methionine</keyword>
<dbReference type="PIRSF" id="PIRSF003085">
    <property type="entry name" value="CMAS"/>
    <property type="match status" value="1"/>
</dbReference>
<dbReference type="Proteomes" id="UP000604737">
    <property type="component" value="Unassembled WGS sequence"/>
</dbReference>